<evidence type="ECO:0000313" key="9">
    <source>
        <dbReference type="EMBL" id="PIK54318.1"/>
    </source>
</evidence>
<dbReference type="CDD" id="cd16029">
    <property type="entry name" value="4-S"/>
    <property type="match status" value="1"/>
</dbReference>
<evidence type="ECO:0000259" key="8">
    <source>
        <dbReference type="Pfam" id="PF00884"/>
    </source>
</evidence>
<dbReference type="InterPro" id="IPR024607">
    <property type="entry name" value="Sulfatase_CS"/>
</dbReference>
<dbReference type="Gene3D" id="3.30.1120.10">
    <property type="match status" value="1"/>
</dbReference>
<dbReference type="GO" id="GO:0046872">
    <property type="term" value="F:metal ion binding"/>
    <property type="evidence" value="ECO:0007669"/>
    <property type="project" value="UniProtKB-KW"/>
</dbReference>
<evidence type="ECO:0000256" key="7">
    <source>
        <dbReference type="SAM" id="MobiDB-lite"/>
    </source>
</evidence>
<keyword evidence="10" id="KW-1185">Reference proteome</keyword>
<sequence>MHGVIRPPLPSCLPLDEVTLPQKLKESGYATHIVGKWHLGFYRPACMPTNRGFDSHLGYLLGAEDYYDHSRDYQVGKVSMFGKDFRNNTDPTKDYQGQYSLFAFVKRVENIIESHNASTPLFMYVPFQNVHGPLQVPDQYKTPYEGITNGHRRSYAGMTSALDEAVGNITSKLKESGLYNNSVIIFSTDNGGPIGSANNWPLRGSKGTLWEGGVRGVGLVHSPLLSPTVVGQVNREFIHVSDWFPTLVEGVAGGNLNGTKPLDGFNVWSTIKDGEKSPRKELLHNIDPLYGLQSTEYEWSEETQQTYTRLMSQLKPAASFNTSMHAALRVGDWKLLTGNPGGMDWHAPPESNISPILPIVDPKQNIWLFNITDDPCELHDLSKKNPKVVQTLLDRLEQYWSTSVPVQYPPPDLDANPSKHGNFWGPWKE</sequence>
<dbReference type="SUPFAM" id="SSF53649">
    <property type="entry name" value="Alkaline phosphatase-like"/>
    <property type="match status" value="1"/>
</dbReference>
<evidence type="ECO:0000256" key="2">
    <source>
        <dbReference type="ARBA" id="ARBA00008779"/>
    </source>
</evidence>
<feature type="domain" description="Sulfatase N-terminal" evidence="8">
    <location>
        <begin position="11"/>
        <end position="249"/>
    </location>
</feature>
<dbReference type="Pfam" id="PF00884">
    <property type="entry name" value="Sulfatase"/>
    <property type="match status" value="1"/>
</dbReference>
<evidence type="ECO:0000256" key="6">
    <source>
        <dbReference type="ARBA" id="ARBA00023180"/>
    </source>
</evidence>
<keyword evidence="5" id="KW-0106">Calcium</keyword>
<keyword evidence="6" id="KW-0325">Glycoprotein</keyword>
<evidence type="ECO:0000256" key="3">
    <source>
        <dbReference type="ARBA" id="ARBA00022723"/>
    </source>
</evidence>
<feature type="region of interest" description="Disordered" evidence="7">
    <location>
        <begin position="410"/>
        <end position="429"/>
    </location>
</feature>
<comment type="cofactor">
    <cofactor evidence="1">
        <name>Ca(2+)</name>
        <dbReference type="ChEBI" id="CHEBI:29108"/>
    </cofactor>
</comment>
<dbReference type="Gene3D" id="3.40.720.10">
    <property type="entry name" value="Alkaline Phosphatase, subunit A"/>
    <property type="match status" value="1"/>
</dbReference>
<dbReference type="InterPro" id="IPR000917">
    <property type="entry name" value="Sulfatase_N"/>
</dbReference>
<keyword evidence="4" id="KW-0378">Hydrolase</keyword>
<evidence type="ECO:0000256" key="5">
    <source>
        <dbReference type="ARBA" id="ARBA00022837"/>
    </source>
</evidence>
<dbReference type="InterPro" id="IPR047115">
    <property type="entry name" value="ARSB"/>
</dbReference>
<evidence type="ECO:0000313" key="10">
    <source>
        <dbReference type="Proteomes" id="UP000230750"/>
    </source>
</evidence>
<comment type="similarity">
    <text evidence="2">Belongs to the sulfatase family.</text>
</comment>
<name>A0A2G8L233_STIJA</name>
<protein>
    <submittedName>
        <fullName evidence="9">Putative arylsulfatase B-like</fullName>
    </submittedName>
</protein>
<dbReference type="InterPro" id="IPR017850">
    <property type="entry name" value="Alkaline_phosphatase_core_sf"/>
</dbReference>
<dbReference type="PANTHER" id="PTHR10342:SF274">
    <property type="entry name" value="ARYLSULFATASE B"/>
    <property type="match status" value="1"/>
</dbReference>
<dbReference type="OrthoDB" id="103349at2759"/>
<accession>A0A2G8L233</accession>
<dbReference type="Proteomes" id="UP000230750">
    <property type="component" value="Unassembled WGS sequence"/>
</dbReference>
<dbReference type="EMBL" id="MRZV01000254">
    <property type="protein sequence ID" value="PIK54318.1"/>
    <property type="molecule type" value="Genomic_DNA"/>
</dbReference>
<evidence type="ECO:0000256" key="1">
    <source>
        <dbReference type="ARBA" id="ARBA00001913"/>
    </source>
</evidence>
<dbReference type="AlphaFoldDB" id="A0A2G8L233"/>
<dbReference type="PANTHER" id="PTHR10342">
    <property type="entry name" value="ARYLSULFATASE"/>
    <property type="match status" value="1"/>
</dbReference>
<evidence type="ECO:0000256" key="4">
    <source>
        <dbReference type="ARBA" id="ARBA00022801"/>
    </source>
</evidence>
<dbReference type="PROSITE" id="PS00149">
    <property type="entry name" value="SULFATASE_2"/>
    <property type="match status" value="1"/>
</dbReference>
<gene>
    <name evidence="9" type="ORF">BSL78_08793</name>
</gene>
<keyword evidence="3" id="KW-0479">Metal-binding</keyword>
<dbReference type="GO" id="GO:0008484">
    <property type="term" value="F:sulfuric ester hydrolase activity"/>
    <property type="evidence" value="ECO:0007669"/>
    <property type="project" value="InterPro"/>
</dbReference>
<proteinExistence type="inferred from homology"/>
<dbReference type="STRING" id="307972.A0A2G8L233"/>
<comment type="caution">
    <text evidence="9">The sequence shown here is derived from an EMBL/GenBank/DDBJ whole genome shotgun (WGS) entry which is preliminary data.</text>
</comment>
<organism evidence="9 10">
    <name type="scientific">Stichopus japonicus</name>
    <name type="common">Sea cucumber</name>
    <dbReference type="NCBI Taxonomy" id="307972"/>
    <lineage>
        <taxon>Eukaryota</taxon>
        <taxon>Metazoa</taxon>
        <taxon>Echinodermata</taxon>
        <taxon>Eleutherozoa</taxon>
        <taxon>Echinozoa</taxon>
        <taxon>Holothuroidea</taxon>
        <taxon>Aspidochirotacea</taxon>
        <taxon>Aspidochirotida</taxon>
        <taxon>Stichopodidae</taxon>
        <taxon>Apostichopus</taxon>
    </lineage>
</organism>
<reference evidence="9 10" key="1">
    <citation type="journal article" date="2017" name="PLoS Biol.">
        <title>The sea cucumber genome provides insights into morphological evolution and visceral regeneration.</title>
        <authorList>
            <person name="Zhang X."/>
            <person name="Sun L."/>
            <person name="Yuan J."/>
            <person name="Sun Y."/>
            <person name="Gao Y."/>
            <person name="Zhang L."/>
            <person name="Li S."/>
            <person name="Dai H."/>
            <person name="Hamel J.F."/>
            <person name="Liu C."/>
            <person name="Yu Y."/>
            <person name="Liu S."/>
            <person name="Lin W."/>
            <person name="Guo K."/>
            <person name="Jin S."/>
            <person name="Xu P."/>
            <person name="Storey K.B."/>
            <person name="Huan P."/>
            <person name="Zhang T."/>
            <person name="Zhou Y."/>
            <person name="Zhang J."/>
            <person name="Lin C."/>
            <person name="Li X."/>
            <person name="Xing L."/>
            <person name="Huo D."/>
            <person name="Sun M."/>
            <person name="Wang L."/>
            <person name="Mercier A."/>
            <person name="Li F."/>
            <person name="Yang H."/>
            <person name="Xiang J."/>
        </authorList>
    </citation>
    <scope>NUCLEOTIDE SEQUENCE [LARGE SCALE GENOMIC DNA]</scope>
    <source>
        <strain evidence="9">Shaxun</strain>
        <tissue evidence="9">Muscle</tissue>
    </source>
</reference>